<dbReference type="GO" id="GO:0043709">
    <property type="term" value="P:cell adhesion involved in single-species biofilm formation"/>
    <property type="evidence" value="ECO:0007669"/>
    <property type="project" value="TreeGrafter"/>
</dbReference>
<feature type="chain" id="PRO_5030144017" evidence="5">
    <location>
        <begin position="23"/>
        <end position="336"/>
    </location>
</feature>
<evidence type="ECO:0000259" key="6">
    <source>
        <dbReference type="Pfam" id="PF00419"/>
    </source>
</evidence>
<dbReference type="InterPro" id="IPR036937">
    <property type="entry name" value="Adhesion_dom_fimbrial_sf"/>
</dbReference>
<dbReference type="InterPro" id="IPR000259">
    <property type="entry name" value="Adhesion_dom_fimbrial"/>
</dbReference>
<dbReference type="EMBL" id="AAKAJG010000025">
    <property type="protein sequence ID" value="ECQ2987232.1"/>
    <property type="molecule type" value="Genomic_DNA"/>
</dbReference>
<dbReference type="PANTHER" id="PTHR33420">
    <property type="entry name" value="FIMBRIAL SUBUNIT ELFA-RELATED"/>
    <property type="match status" value="1"/>
</dbReference>
<dbReference type="PANTHER" id="PTHR33420:SF31">
    <property type="entry name" value="TYPE 1 FIMBRIN D-MANNOSE SPECIFIC ADHESIN"/>
    <property type="match status" value="1"/>
</dbReference>
<evidence type="ECO:0000256" key="3">
    <source>
        <dbReference type="ARBA" id="ARBA00022729"/>
    </source>
</evidence>
<feature type="domain" description="Fimbrial-type adhesion" evidence="6">
    <location>
        <begin position="187"/>
        <end position="336"/>
    </location>
</feature>
<evidence type="ECO:0000256" key="1">
    <source>
        <dbReference type="ARBA" id="ARBA00004561"/>
    </source>
</evidence>
<comment type="similarity">
    <text evidence="2">Belongs to the fimbrial protein family.</text>
</comment>
<name>A0A5Y7UZA9_SALER</name>
<reference evidence="7" key="1">
    <citation type="submission" date="2019-08" db="EMBL/GenBank/DDBJ databases">
        <authorList>
            <consortium name="PulseNet: The National Subtyping Network for Foodborne Disease Surveillance"/>
            <person name="Tarr C.L."/>
            <person name="Trees E."/>
            <person name="Katz L.S."/>
            <person name="Carleton-Romer H.A."/>
            <person name="Stroika S."/>
            <person name="Kucerova Z."/>
            <person name="Roache K.F."/>
            <person name="Sabol A.L."/>
            <person name="Besser J."/>
            <person name="Gerner-Smidt P."/>
        </authorList>
    </citation>
    <scope>NUCLEOTIDE SEQUENCE</scope>
    <source>
        <strain evidence="7">PNUSAS094600</strain>
    </source>
</reference>
<feature type="signal peptide" evidence="5">
    <location>
        <begin position="1"/>
        <end position="22"/>
    </location>
</feature>
<dbReference type="Pfam" id="PF00419">
    <property type="entry name" value="Fimbrial"/>
    <property type="match status" value="1"/>
</dbReference>
<organism evidence="7">
    <name type="scientific">Salmonella enterica</name>
    <name type="common">Salmonella choleraesuis</name>
    <dbReference type="NCBI Taxonomy" id="28901"/>
    <lineage>
        <taxon>Bacteria</taxon>
        <taxon>Pseudomonadati</taxon>
        <taxon>Pseudomonadota</taxon>
        <taxon>Gammaproteobacteria</taxon>
        <taxon>Enterobacterales</taxon>
        <taxon>Enterobacteriaceae</taxon>
        <taxon>Salmonella</taxon>
    </lineage>
</organism>
<evidence type="ECO:0000256" key="4">
    <source>
        <dbReference type="ARBA" id="ARBA00023263"/>
    </source>
</evidence>
<dbReference type="Gene3D" id="2.60.40.1090">
    <property type="entry name" value="Fimbrial-type adhesion domain"/>
    <property type="match status" value="1"/>
</dbReference>
<gene>
    <name evidence="7" type="primary">fimH</name>
    <name evidence="7" type="ORF">FZ366_21385</name>
</gene>
<dbReference type="GO" id="GO:0009289">
    <property type="term" value="C:pilus"/>
    <property type="evidence" value="ECO:0007669"/>
    <property type="project" value="UniProtKB-SubCell"/>
</dbReference>
<sequence length="336" mass="36186">MKIYSALLLAGTALFFTHPALATVCRNSNGTATDIFYDLSDVFTSGNNQPGQVVTLPEKSGWVGVNATCPAGTTVNYTYRSYVSELPVQSTEGNFKYLKLNDYLLGAMSITDSVAGVFYPPRNYIRMGVDSNVSQQMPFGVQDSKLVFKLKVIRPFINMVTIPRQTMFTVYVTTSTGDALSTPVYTISYSGKVEVPQNCEVNAGQVVEFDFGDIGASLFSQAGAGNRPQGVTPQTKTIAIKCTNVAAQAYLSMRLEAEKASGQAMVSDNPDLGFVVANSNGTPLTPNNNLSSKIPFHLDDNAAARVGIRAWPISVTGIKPAEGPFTARGYLRVDYD</sequence>
<dbReference type="RefSeq" id="WP_039503459.1">
    <property type="nucleotide sequence ID" value="NZ_JANAFD010000003.1"/>
</dbReference>
<comment type="caution">
    <text evidence="7">The sequence shown here is derived from an EMBL/GenBank/DDBJ whole genome shotgun (WGS) entry which is preliminary data.</text>
</comment>
<keyword evidence="4" id="KW-0281">Fimbrium</keyword>
<evidence type="ECO:0000313" key="7">
    <source>
        <dbReference type="EMBL" id="ECQ2987232.1"/>
    </source>
</evidence>
<comment type="subcellular location">
    <subcellularLocation>
        <location evidence="1">Fimbrium</location>
    </subcellularLocation>
</comment>
<dbReference type="SUPFAM" id="SSF49401">
    <property type="entry name" value="Bacterial adhesins"/>
    <property type="match status" value="1"/>
</dbReference>
<evidence type="ECO:0000256" key="5">
    <source>
        <dbReference type="SAM" id="SignalP"/>
    </source>
</evidence>
<proteinExistence type="inferred from homology"/>
<accession>A0A5Y7UZA9</accession>
<dbReference type="AlphaFoldDB" id="A0A5Y7UZA9"/>
<protein>
    <submittedName>
        <fullName evidence="7">Type 1 fimbrin D-mannose specific adhesin FimH</fullName>
    </submittedName>
</protein>
<dbReference type="NCBIfam" id="NF011746">
    <property type="entry name" value="PRK15199.1"/>
    <property type="match status" value="1"/>
</dbReference>
<dbReference type="InterPro" id="IPR008966">
    <property type="entry name" value="Adhesion_dom_sf"/>
</dbReference>
<evidence type="ECO:0000256" key="2">
    <source>
        <dbReference type="ARBA" id="ARBA00006671"/>
    </source>
</evidence>
<dbReference type="InterPro" id="IPR050263">
    <property type="entry name" value="Bact_Fimbrial_Adh_Pro"/>
</dbReference>
<keyword evidence="3 5" id="KW-0732">Signal</keyword>